<protein>
    <submittedName>
        <fullName evidence="2">SprT-like family protein</fullName>
    </submittedName>
</protein>
<dbReference type="AlphaFoldDB" id="A0A4R6RYY7"/>
<reference evidence="2 3" key="1">
    <citation type="submission" date="2019-03" db="EMBL/GenBank/DDBJ databases">
        <title>Genomic analyses of the natural microbiome of Caenorhabditis elegans.</title>
        <authorList>
            <person name="Samuel B."/>
        </authorList>
    </citation>
    <scope>NUCLEOTIDE SEQUENCE [LARGE SCALE GENOMIC DNA]</scope>
    <source>
        <strain evidence="2 3">JUb18</strain>
    </source>
</reference>
<gene>
    <name evidence="2" type="ORF">EDF62_1567</name>
</gene>
<accession>A0A4R6RYY7</accession>
<proteinExistence type="predicted"/>
<name>A0A4R6RYY7_9MICO</name>
<evidence type="ECO:0000313" key="2">
    <source>
        <dbReference type="EMBL" id="TDP92361.1"/>
    </source>
</evidence>
<evidence type="ECO:0000313" key="3">
    <source>
        <dbReference type="Proteomes" id="UP000295601"/>
    </source>
</evidence>
<sequence length="258" mass="29100">MINIRRQDIGLGKTAGGGSGGSFASHRRAAAAPPPAIETEENLLQNANYLSQVPNFAQIMRADPEQWMNTPWAERKKIVERATREIIAATPEAQDTPFGTPLTFGEWKPLGSALARNAKRRHLTQPELNENTVQMNASQLRTREPQTIANTILHEVAHGIDDWGGGHGDRWAKKHRMLLDRHGMTERKVEQIHWDTDREHAARMVRKIVGTCQRDPTHISYRDGMPRSRMYICTQGACRGVPQAERLISYARNPQYIG</sequence>
<evidence type="ECO:0000256" key="1">
    <source>
        <dbReference type="SAM" id="MobiDB-lite"/>
    </source>
</evidence>
<organism evidence="2 3">
    <name type="scientific">Leucobacter luti</name>
    <dbReference type="NCBI Taxonomy" id="340320"/>
    <lineage>
        <taxon>Bacteria</taxon>
        <taxon>Bacillati</taxon>
        <taxon>Actinomycetota</taxon>
        <taxon>Actinomycetes</taxon>
        <taxon>Micrococcales</taxon>
        <taxon>Microbacteriaceae</taxon>
        <taxon>Leucobacter</taxon>
    </lineage>
</organism>
<keyword evidence="3" id="KW-1185">Reference proteome</keyword>
<dbReference type="Proteomes" id="UP000295601">
    <property type="component" value="Unassembled WGS sequence"/>
</dbReference>
<dbReference type="EMBL" id="SNYA01000004">
    <property type="protein sequence ID" value="TDP92361.1"/>
    <property type="molecule type" value="Genomic_DNA"/>
</dbReference>
<comment type="caution">
    <text evidence="2">The sequence shown here is derived from an EMBL/GenBank/DDBJ whole genome shotgun (WGS) entry which is preliminary data.</text>
</comment>
<feature type="region of interest" description="Disordered" evidence="1">
    <location>
        <begin position="1"/>
        <end position="35"/>
    </location>
</feature>